<reference evidence="2" key="1">
    <citation type="submission" date="2014-10" db="EMBL/GenBank/DDBJ databases">
        <title>Genome sequencing of Vitellibacter sp. D-24.</title>
        <authorList>
            <person name="Thevarajoo S."/>
            <person name="Selvaratnam C."/>
            <person name="Goh K.M."/>
            <person name="Chong C.S."/>
        </authorList>
    </citation>
    <scope>NUCLEOTIDE SEQUENCE [LARGE SCALE GENOMIC DNA]</scope>
    <source>
        <strain evidence="2">D-24</strain>
    </source>
</reference>
<proteinExistence type="predicted"/>
<keyword evidence="2" id="KW-1185">Reference proteome</keyword>
<dbReference type="Proteomes" id="UP000070138">
    <property type="component" value="Unassembled WGS sequence"/>
</dbReference>
<dbReference type="RefSeq" id="WP_062621168.1">
    <property type="nucleotide sequence ID" value="NZ_JRWG01000003.1"/>
</dbReference>
<evidence type="ECO:0000313" key="1">
    <source>
        <dbReference type="EMBL" id="KXO00104.1"/>
    </source>
</evidence>
<protein>
    <submittedName>
        <fullName evidence="1">Uncharacterized protein</fullName>
    </submittedName>
</protein>
<accession>A0A137RIX7</accession>
<organism evidence="1 2">
    <name type="scientific">Aequorivita aquimaris</name>
    <dbReference type="NCBI Taxonomy" id="1548749"/>
    <lineage>
        <taxon>Bacteria</taxon>
        <taxon>Pseudomonadati</taxon>
        <taxon>Bacteroidota</taxon>
        <taxon>Flavobacteriia</taxon>
        <taxon>Flavobacteriales</taxon>
        <taxon>Flavobacteriaceae</taxon>
        <taxon>Aequorivita</taxon>
    </lineage>
</organism>
<dbReference type="AlphaFoldDB" id="A0A137RIX7"/>
<reference evidence="1 2" key="2">
    <citation type="journal article" date="2016" name="Int. J. Syst. Evol. Microbiol.">
        <title>Vitellibacter aquimaris sp. nov., a marine bacterium isolated from seawater.</title>
        <authorList>
            <person name="Thevarajoo S."/>
            <person name="Selvaratnam C."/>
            <person name="Goh K.M."/>
            <person name="Hong K.W."/>
            <person name="Chan X.Y."/>
            <person name="Chan K.G."/>
            <person name="Chong C.S."/>
        </authorList>
    </citation>
    <scope>NUCLEOTIDE SEQUENCE [LARGE SCALE GENOMIC DNA]</scope>
    <source>
        <strain evidence="1 2">D-24</strain>
    </source>
</reference>
<evidence type="ECO:0000313" key="2">
    <source>
        <dbReference type="Proteomes" id="UP000070138"/>
    </source>
</evidence>
<dbReference type="EMBL" id="JRWG01000003">
    <property type="protein sequence ID" value="KXO00104.1"/>
    <property type="molecule type" value="Genomic_DNA"/>
</dbReference>
<sequence>MEIENNNKFNETLTWVSGYIDAIAENDFIKKNQIEKMISKISNALEADYPFSLDEKYDDLPF</sequence>
<dbReference type="STRING" id="1548749.LS48_06430"/>
<gene>
    <name evidence="1" type="ORF">LS48_06430</name>
</gene>
<name>A0A137RIX7_9FLAO</name>
<comment type="caution">
    <text evidence="1">The sequence shown here is derived from an EMBL/GenBank/DDBJ whole genome shotgun (WGS) entry which is preliminary data.</text>
</comment>